<dbReference type="KEGG" id="vg:4157147"/>
<evidence type="ECO:0000313" key="1">
    <source>
        <dbReference type="EMBL" id="ABE67322.1"/>
    </source>
</evidence>
<organism evidence="1 2">
    <name type="scientific">Mycobacterium virus Halo</name>
    <dbReference type="NCBI Taxonomy" id="373407"/>
    <lineage>
        <taxon>Viruses</taxon>
        <taxon>Duplodnaviria</taxon>
        <taxon>Heunggongvirae</taxon>
        <taxon>Uroviricota</taxon>
        <taxon>Caudoviricetes</taxon>
        <taxon>Gclasvirinae</taxon>
        <taxon>Liefievirus</taxon>
        <taxon>Liefievirus halo</taxon>
    </lineage>
</organism>
<evidence type="ECO:0000313" key="2">
    <source>
        <dbReference type="Proteomes" id="UP000000905"/>
    </source>
</evidence>
<dbReference type="EMBL" id="DQ398042">
    <property type="protein sequence ID" value="ABE67322.1"/>
    <property type="molecule type" value="Genomic_DNA"/>
</dbReference>
<keyword evidence="2" id="KW-1185">Reference proteome</keyword>
<reference evidence="1 2" key="1">
    <citation type="journal article" date="2006" name="PLoS Genet.">
        <title>Exploring the mycobacteriophage metaproteome: phage genomics as an educational platform.</title>
        <authorList>
            <person name="Hatfull G.F."/>
            <person name="Pedulla M.L."/>
            <person name="Jacobs-Sera D."/>
            <person name="Cichon P.M."/>
            <person name="Foley A."/>
            <person name="Ford M.E."/>
            <person name="Gonda R.M."/>
            <person name="Houtz J.M."/>
            <person name="Hryckowian A.J."/>
            <person name="Kelchner V.A."/>
            <person name="Namburi S."/>
            <person name="Pajcini K.V."/>
            <person name="Popovich M.G."/>
            <person name="Schleicher D.T."/>
            <person name="Simanek B.Z."/>
            <person name="Smith A.L."/>
            <person name="Zdanowicz G.M."/>
            <person name="Kumar V."/>
            <person name="Peebles C.L."/>
            <person name="Jacobs W.R.Jr."/>
            <person name="Lawrence J.G."/>
            <person name="Hendrix R.W."/>
        </authorList>
    </citation>
    <scope>NUCLEOTIDE SEQUENCE</scope>
</reference>
<dbReference type="Proteomes" id="UP000000905">
    <property type="component" value="Segment"/>
</dbReference>
<accession>Q1A0L4</accession>
<gene>
    <name evidence="1" type="ORF">PBI_HALO_64</name>
</gene>
<name>Q1A0L4_9CAUD</name>
<sequence>MTNVHIEGDHAGKHRCAMTPYGYHAEPVGTPCRADGPNPCLGADR</sequence>
<protein>
    <submittedName>
        <fullName evidence="1">HNHc</fullName>
    </submittedName>
</protein>
<dbReference type="RefSeq" id="YP_655582.1">
    <property type="nucleotide sequence ID" value="NC_008202.2"/>
</dbReference>
<proteinExistence type="predicted"/>